<feature type="repeat" description="WD" evidence="3">
    <location>
        <begin position="1046"/>
        <end position="1089"/>
    </location>
</feature>
<feature type="domain" description="Nephrocystin 3-like N-terminal" evidence="5">
    <location>
        <begin position="464"/>
        <end position="635"/>
    </location>
</feature>
<feature type="repeat" description="WD" evidence="3">
    <location>
        <begin position="1595"/>
        <end position="1629"/>
    </location>
</feature>
<feature type="compositionally biased region" description="Basic and acidic residues" evidence="4">
    <location>
        <begin position="1254"/>
        <end position="1275"/>
    </location>
</feature>
<feature type="compositionally biased region" description="Polar residues" evidence="4">
    <location>
        <begin position="46"/>
        <end position="60"/>
    </location>
</feature>
<evidence type="ECO:0000313" key="7">
    <source>
        <dbReference type="Proteomes" id="UP000541558"/>
    </source>
</evidence>
<keyword evidence="7" id="KW-1185">Reference proteome</keyword>
<dbReference type="PANTHER" id="PTHR19848:SF8">
    <property type="entry name" value="F-BOX AND WD REPEAT DOMAIN CONTAINING 7"/>
    <property type="match status" value="1"/>
</dbReference>
<proteinExistence type="predicted"/>
<dbReference type="InterPro" id="IPR019775">
    <property type="entry name" value="WD40_repeat_CS"/>
</dbReference>
<comment type="caution">
    <text evidence="6">The sequence shown here is derived from an EMBL/GenBank/DDBJ whole genome shotgun (WGS) entry which is preliminary data.</text>
</comment>
<feature type="repeat" description="WD" evidence="3">
    <location>
        <begin position="1091"/>
        <end position="1132"/>
    </location>
</feature>
<feature type="repeat" description="WD" evidence="3">
    <location>
        <begin position="1138"/>
        <end position="1179"/>
    </location>
</feature>
<feature type="region of interest" description="Disordered" evidence="4">
    <location>
        <begin position="1231"/>
        <end position="1277"/>
    </location>
</feature>
<dbReference type="Gene3D" id="3.40.50.300">
    <property type="entry name" value="P-loop containing nucleotide triphosphate hydrolases"/>
    <property type="match status" value="1"/>
</dbReference>
<dbReference type="InterPro" id="IPR027417">
    <property type="entry name" value="P-loop_NTPase"/>
</dbReference>
<evidence type="ECO:0000256" key="4">
    <source>
        <dbReference type="SAM" id="MobiDB-lite"/>
    </source>
</evidence>
<dbReference type="Pfam" id="PF00400">
    <property type="entry name" value="WD40"/>
    <property type="match status" value="14"/>
</dbReference>
<dbReference type="Pfam" id="PF24883">
    <property type="entry name" value="NPHP3_N"/>
    <property type="match status" value="1"/>
</dbReference>
<feature type="region of interest" description="Disordered" evidence="4">
    <location>
        <begin position="1"/>
        <end position="73"/>
    </location>
</feature>
<organism evidence="6 7">
    <name type="scientific">Ephemerocybe angulata</name>
    <dbReference type="NCBI Taxonomy" id="980116"/>
    <lineage>
        <taxon>Eukaryota</taxon>
        <taxon>Fungi</taxon>
        <taxon>Dikarya</taxon>
        <taxon>Basidiomycota</taxon>
        <taxon>Agaricomycotina</taxon>
        <taxon>Agaricomycetes</taxon>
        <taxon>Agaricomycetidae</taxon>
        <taxon>Agaricales</taxon>
        <taxon>Agaricineae</taxon>
        <taxon>Psathyrellaceae</taxon>
        <taxon>Ephemerocybe</taxon>
    </lineage>
</organism>
<feature type="region of interest" description="Disordered" evidence="4">
    <location>
        <begin position="97"/>
        <end position="129"/>
    </location>
</feature>
<evidence type="ECO:0000256" key="2">
    <source>
        <dbReference type="ARBA" id="ARBA00022737"/>
    </source>
</evidence>
<dbReference type="SUPFAM" id="SSF50978">
    <property type="entry name" value="WD40 repeat-like"/>
    <property type="match status" value="3"/>
</dbReference>
<dbReference type="Gene3D" id="2.130.10.10">
    <property type="entry name" value="YVTN repeat-like/Quinoprotein amine dehydrogenase"/>
    <property type="match status" value="5"/>
</dbReference>
<feature type="repeat" description="WD" evidence="3">
    <location>
        <begin position="1390"/>
        <end position="1422"/>
    </location>
</feature>
<evidence type="ECO:0000256" key="1">
    <source>
        <dbReference type="ARBA" id="ARBA00022574"/>
    </source>
</evidence>
<dbReference type="InterPro" id="IPR015943">
    <property type="entry name" value="WD40/YVTN_repeat-like_dom_sf"/>
</dbReference>
<sequence length="1859" mass="204934">MSRTPSEDKKSPGFLGSPPFSGLFRKSPRTRNHTLDGPDEQRRQQQHPQSAAESMPTLLNFSPPPPLKRATKTFPRSMSLASGSEVSTLLNPVTPPFLTHKLDGEPYDDMDKGEGSSSKREGSSESSGSLDSVQIAAITVLLSKPTKRAVGLKLFVKEKEFLGLDYRYEHIKGDPATPLLWSLQPYLTLRRGTSFDMHVRQRRVWPRDPLLAKASLNVNDAIDALQALGSQDDATIHQYILREDPTVVVDLVAVPDLQANLNMASEISRKIKSVIKSLGGSREFLEKLMAYGSAISELDPVAKAVMSCVKETWKILLEQDKCNRVVVDLADRMARTLSFILDVQQFARLAQLKRALEDVRPLMQDTTNFILKYANRTMKEKAIDAAAFRDDIDSLKKKFDIFEEQFDRGLEVQAGMTVEEILGHLLSTKDDQILQELRPKGLEVTRPVSGCLEGTRTEALRWIDEWTDDFNAHNILWVNGFPGVGKSSIAASVITNLRTRNRLCSRFIFEREKATASTPNVLWRNVAYDLAQRYPSIRRAIVERLKDEDVDVETSNVKSLFHELIQEPLLAVEREAQENGSRPIPKGRLPVVVIDALDECGGRDGQRSGHRTSLLGTLKRWSRLPKHYKLIVTSRSEADIKQALTGISDPLPLSAGAEVDDNASADINLFLRKMFAKIAKAYLGTLPPNWPGPEVCDELTRRAAGLFLWATTAIAFINMGDPVQQLDLLLHGVGLGDVGLLYAKFLDVSFKDPTADVLQDFQKIVGAVAFAKRPLTTQECATLLPLSSPTMLDFVRKGLQSVLGSNASNALPVTPGGVGPVGLSMVVDPSEDVLRFSHQSFVEFLLSSRCSTPFRIDETTSHKNLAKSSLRIMDQQLRFNIAQFPDSHIKNAALVDLDYRAETLIGSPLIYAARFWMDHLQMCQWDEDIFEKVKVLILDKLLFWFEVLSVVGEIYGASATLRSLLKWCRDDADEEFIEFVEDALKFLDAFNTVMSQSLPHIYISALPFAPKSSKVAQRFRAQFPRLVCVEDGKFAEWPRVVFTVDEHEHEASINCAVFSPNDQSKFIASGSNDKTVRVWDAETGDLVSGPMDEHTDYVGTVAFSPDGKQIASGSDDGTIRIWDTESGEEVQVCEGGGLRHHKGVVTCVVFSNSGLFLASAGYDGLIVVWDMESGSEGYGSVVTVFGGHGGAVTSIAYSPDDSLLVSGSVDRSVWVRDALSGELVWGYKKPAEVASDEGEESEGDEEGEQEEQEDGKSEVAGEPEEHGEGEGRLEGGDEYCEVNEARVTPQKSLANGESLEPFGDHTNQVNCVVFSPDGKRVASASEDETTLIWDLEETADREQPFRLEGHTDGVTSIAFSPDGTRLVSGSHDGILILWDISTGNIVCEPFTGHRGGVTSVAFSPSGHRILSSSCDKQLLIWDADCIDGEPYTLTPFLDIPAHQDNVKSVAFSPDGLRIVSGSDDETIRLWDAETGEPINDVRFHREDLAGHHEHRFPQPPSHLQGVDVVAYSPDGAFIASGSGSSDGEVCVWDSATGALLQPVLRGHVGGIISIAFLPDSKHLVSSSYDKTIRVWDVESGGTIVGPLTPYPEGWITSAAVSPDGTKIASATNDFAIRIFDAQSGEQVGETLEARKEVINCLTFTPDSQWLVSGSYDKASQLYTETGCQDDDEQMTFSSIRVWNMETREMKWELEKAHEKHILCLAISPDGRFVASGSADETIMIWDLETKAPVLGPLEGHTSTIFAVAFNHDGTRLVSSSEDETIRVWDVSSMNDIRGCFVGARPAEFSDNAGYQQGWIVKSRRQESESLLLWVPPWCRSGVWWPRNTAVISEVSVKLDLRTFVHGESWAGCYESGVGH</sequence>
<dbReference type="InterPro" id="IPR001680">
    <property type="entry name" value="WD40_rpt"/>
</dbReference>
<feature type="repeat" description="WD" evidence="3">
    <location>
        <begin position="1439"/>
        <end position="1480"/>
    </location>
</feature>
<dbReference type="SUPFAM" id="SSF52540">
    <property type="entry name" value="P-loop containing nucleoside triphosphate hydrolases"/>
    <property type="match status" value="1"/>
</dbReference>
<feature type="compositionally biased region" description="Acidic residues" evidence="4">
    <location>
        <begin position="1234"/>
        <end position="1253"/>
    </location>
</feature>
<feature type="repeat" description="WD" evidence="3">
    <location>
        <begin position="1694"/>
        <end position="1735"/>
    </location>
</feature>
<feature type="repeat" description="WD" evidence="3">
    <location>
        <begin position="1302"/>
        <end position="1343"/>
    </location>
</feature>
<dbReference type="InterPro" id="IPR020472">
    <property type="entry name" value="WD40_PAC1"/>
</dbReference>
<feature type="compositionally biased region" description="Basic and acidic residues" evidence="4">
    <location>
        <begin position="1"/>
        <end position="11"/>
    </location>
</feature>
<dbReference type="PROSITE" id="PS50082">
    <property type="entry name" value="WD_REPEATS_2"/>
    <property type="match status" value="12"/>
</dbReference>
<protein>
    <recommendedName>
        <fullName evidence="5">Nephrocystin 3-like N-terminal domain-containing protein</fullName>
    </recommendedName>
</protein>
<feature type="repeat" description="WD" evidence="3">
    <location>
        <begin position="1737"/>
        <end position="1778"/>
    </location>
</feature>
<dbReference type="CDD" id="cd00200">
    <property type="entry name" value="WD40"/>
    <property type="match status" value="3"/>
</dbReference>
<dbReference type="EMBL" id="JAACJK010000165">
    <property type="protein sequence ID" value="KAF5323992.1"/>
    <property type="molecule type" value="Genomic_DNA"/>
</dbReference>
<evidence type="ECO:0000313" key="6">
    <source>
        <dbReference type="EMBL" id="KAF5323992.1"/>
    </source>
</evidence>
<dbReference type="PRINTS" id="PR00320">
    <property type="entry name" value="GPROTEINBRPT"/>
</dbReference>
<accession>A0A8H5BKT1</accession>
<evidence type="ECO:0000259" key="5">
    <source>
        <dbReference type="Pfam" id="PF24883"/>
    </source>
</evidence>
<feature type="repeat" description="WD" evidence="3">
    <location>
        <begin position="1544"/>
        <end position="1585"/>
    </location>
</feature>
<reference evidence="6 7" key="1">
    <citation type="journal article" date="2020" name="ISME J.">
        <title>Uncovering the hidden diversity of litter-decomposition mechanisms in mushroom-forming fungi.</title>
        <authorList>
            <person name="Floudas D."/>
            <person name="Bentzer J."/>
            <person name="Ahren D."/>
            <person name="Johansson T."/>
            <person name="Persson P."/>
            <person name="Tunlid A."/>
        </authorList>
    </citation>
    <scope>NUCLEOTIDE SEQUENCE [LARGE SCALE GENOMIC DNA]</scope>
    <source>
        <strain evidence="6 7">CBS 175.51</strain>
    </source>
</reference>
<dbReference type="PROSITE" id="PS00678">
    <property type="entry name" value="WD_REPEATS_1"/>
    <property type="match status" value="9"/>
</dbReference>
<dbReference type="OrthoDB" id="538223at2759"/>
<feature type="compositionally biased region" description="Basic and acidic residues" evidence="4">
    <location>
        <begin position="100"/>
        <end position="123"/>
    </location>
</feature>
<keyword evidence="1 3" id="KW-0853">WD repeat</keyword>
<feature type="repeat" description="WD" evidence="3">
    <location>
        <begin position="1185"/>
        <end position="1226"/>
    </location>
</feature>
<name>A0A8H5BKT1_9AGAR</name>
<keyword evidence="2" id="KW-0677">Repeat</keyword>
<dbReference type="Proteomes" id="UP000541558">
    <property type="component" value="Unassembled WGS sequence"/>
</dbReference>
<feature type="compositionally biased region" description="Basic and acidic residues" evidence="4">
    <location>
        <begin position="33"/>
        <end position="43"/>
    </location>
</feature>
<dbReference type="PROSITE" id="PS50294">
    <property type="entry name" value="WD_REPEATS_REGION"/>
    <property type="match status" value="11"/>
</dbReference>
<gene>
    <name evidence="6" type="ORF">D9611_008385</name>
</gene>
<dbReference type="PANTHER" id="PTHR19848">
    <property type="entry name" value="WD40 REPEAT PROTEIN"/>
    <property type="match status" value="1"/>
</dbReference>
<evidence type="ECO:0000256" key="3">
    <source>
        <dbReference type="PROSITE-ProRule" id="PRU00221"/>
    </source>
</evidence>
<feature type="repeat" description="WD" evidence="3">
    <location>
        <begin position="1347"/>
        <end position="1388"/>
    </location>
</feature>
<dbReference type="InterPro" id="IPR036322">
    <property type="entry name" value="WD40_repeat_dom_sf"/>
</dbReference>
<dbReference type="InterPro" id="IPR056884">
    <property type="entry name" value="NPHP3-like_N"/>
</dbReference>
<dbReference type="SMART" id="SM00320">
    <property type="entry name" value="WD40"/>
    <property type="match status" value="14"/>
</dbReference>